<dbReference type="SMART" id="SM00066">
    <property type="entry name" value="GAL4"/>
    <property type="match status" value="1"/>
</dbReference>
<dbReference type="InterPro" id="IPR050797">
    <property type="entry name" value="Carb_Metab_Trans_Reg"/>
</dbReference>
<feature type="domain" description="Zn(2)-C6 fungal-type" evidence="2">
    <location>
        <begin position="8"/>
        <end position="40"/>
    </location>
</feature>
<dbReference type="Proteomes" id="UP001230504">
    <property type="component" value="Unassembled WGS sequence"/>
</dbReference>
<dbReference type="GeneID" id="85438857"/>
<dbReference type="PROSITE" id="PS00463">
    <property type="entry name" value="ZN2_CY6_FUNGAL_1"/>
    <property type="match status" value="1"/>
</dbReference>
<dbReference type="RefSeq" id="XP_060414763.1">
    <property type="nucleotide sequence ID" value="XM_060554617.1"/>
</dbReference>
<dbReference type="PANTHER" id="PTHR31668">
    <property type="entry name" value="GLUCOSE TRANSPORT TRANSCRIPTION REGULATOR RGT1-RELATED-RELATED"/>
    <property type="match status" value="1"/>
</dbReference>
<dbReference type="PROSITE" id="PS50048">
    <property type="entry name" value="ZN2_CY6_FUNGAL_2"/>
    <property type="match status" value="1"/>
</dbReference>
<dbReference type="Pfam" id="PF00172">
    <property type="entry name" value="Zn_clus"/>
    <property type="match status" value="1"/>
</dbReference>
<dbReference type="EMBL" id="JAHLJV010000025">
    <property type="protein sequence ID" value="KAK1593471.1"/>
    <property type="molecule type" value="Genomic_DNA"/>
</dbReference>
<proteinExistence type="predicted"/>
<evidence type="ECO:0000313" key="3">
    <source>
        <dbReference type="EMBL" id="KAK1593471.1"/>
    </source>
</evidence>
<dbReference type="Gene3D" id="4.10.240.10">
    <property type="entry name" value="Zn(2)-C6 fungal-type DNA-binding domain"/>
    <property type="match status" value="1"/>
</dbReference>
<dbReference type="SUPFAM" id="SSF57701">
    <property type="entry name" value="Zn2/Cys6 DNA-binding domain"/>
    <property type="match status" value="1"/>
</dbReference>
<accession>A0AAD8Q1A1</accession>
<dbReference type="InterPro" id="IPR001138">
    <property type="entry name" value="Zn2Cys6_DnaBD"/>
</dbReference>
<dbReference type="InterPro" id="IPR036864">
    <property type="entry name" value="Zn2-C6_fun-type_DNA-bd_sf"/>
</dbReference>
<protein>
    <recommendedName>
        <fullName evidence="2">Zn(2)-C6 fungal-type domain-containing protein</fullName>
    </recommendedName>
</protein>
<keyword evidence="4" id="KW-1185">Reference proteome</keyword>
<evidence type="ECO:0000256" key="1">
    <source>
        <dbReference type="ARBA" id="ARBA00023242"/>
    </source>
</evidence>
<reference evidence="3" key="1">
    <citation type="submission" date="2021-06" db="EMBL/GenBank/DDBJ databases">
        <title>Comparative genomics, transcriptomics and evolutionary studies reveal genomic signatures of adaptation to plant cell wall in hemibiotrophic fungi.</title>
        <authorList>
            <consortium name="DOE Joint Genome Institute"/>
            <person name="Baroncelli R."/>
            <person name="Diaz J.F."/>
            <person name="Benocci T."/>
            <person name="Peng M."/>
            <person name="Battaglia E."/>
            <person name="Haridas S."/>
            <person name="Andreopoulos W."/>
            <person name="Labutti K."/>
            <person name="Pangilinan J."/>
            <person name="Floch G.L."/>
            <person name="Makela M.R."/>
            <person name="Henrissat B."/>
            <person name="Grigoriev I.V."/>
            <person name="Crouch J.A."/>
            <person name="De Vries R.P."/>
            <person name="Sukno S.A."/>
            <person name="Thon M.R."/>
        </authorList>
    </citation>
    <scope>NUCLEOTIDE SEQUENCE</scope>
    <source>
        <strain evidence="3">CBS 125086</strain>
    </source>
</reference>
<name>A0AAD8Q1A1_9PEZI</name>
<gene>
    <name evidence="3" type="ORF">LY79DRAFT_514479</name>
</gene>
<dbReference type="GO" id="GO:0000981">
    <property type="term" value="F:DNA-binding transcription factor activity, RNA polymerase II-specific"/>
    <property type="evidence" value="ECO:0007669"/>
    <property type="project" value="InterPro"/>
</dbReference>
<evidence type="ECO:0000259" key="2">
    <source>
        <dbReference type="PROSITE" id="PS50048"/>
    </source>
</evidence>
<evidence type="ECO:0000313" key="4">
    <source>
        <dbReference type="Proteomes" id="UP001230504"/>
    </source>
</evidence>
<dbReference type="AlphaFoldDB" id="A0AAD8Q1A1"/>
<organism evidence="3 4">
    <name type="scientific">Colletotrichum navitas</name>
    <dbReference type="NCBI Taxonomy" id="681940"/>
    <lineage>
        <taxon>Eukaryota</taxon>
        <taxon>Fungi</taxon>
        <taxon>Dikarya</taxon>
        <taxon>Ascomycota</taxon>
        <taxon>Pezizomycotina</taxon>
        <taxon>Sordariomycetes</taxon>
        <taxon>Hypocreomycetidae</taxon>
        <taxon>Glomerellales</taxon>
        <taxon>Glomerellaceae</taxon>
        <taxon>Colletotrichum</taxon>
        <taxon>Colletotrichum graminicola species complex</taxon>
    </lineage>
</organism>
<dbReference type="GO" id="GO:0008270">
    <property type="term" value="F:zinc ion binding"/>
    <property type="evidence" value="ECO:0007669"/>
    <property type="project" value="InterPro"/>
</dbReference>
<keyword evidence="1" id="KW-0539">Nucleus</keyword>
<dbReference type="CDD" id="cd00067">
    <property type="entry name" value="GAL4"/>
    <property type="match status" value="1"/>
</dbReference>
<comment type="caution">
    <text evidence="3">The sequence shown here is derived from an EMBL/GenBank/DDBJ whole genome shotgun (WGS) entry which is preliminary data.</text>
</comment>
<sequence>MLFSQRSACDRCRALKSRCSRENGAKKCERCQRLQIDCFYSPPRRMGRPAKKRLVQEVTTQSTPPDQYRRSSTMSDTTLQTAQSEGFPPNFNEASDFQYGLGIMPSPPAGGGGHEWTSNFEDPLLGFLQEHDTKLMATDWMNSGSLGFLGHHETALAAGPQDLPLTPTTVGSLQNNTDDCWTSGCDQGPAICGAESYTGDTLPPSPETNVGSSEPAIKRLLDLQSLLIARRTATSQEKEELSTLINVTVHATETLIDVVKSLPPLRPSPEATQPASPVSCWGQALDAGSFNASMPAHAAPELHDPHQPQGQRQQYPDLALTISLFTTNHLLLLDSYDDLLIALRARLQCSRQSQAPSPGGDFNLPQHFFNNASGGPLKKSSLVSSFDLDINSVVFLLSRLMKRLQKSFQDRFTYGPFATTSDAQLKGRGFSFSNASLNLDFQDGVNHNMDVASELPPTGGHPPIANMGDYALWEVSKRHQNVMESLRVIRWLADEL</sequence>